<evidence type="ECO:0000313" key="1">
    <source>
        <dbReference type="EMBL" id="PYD58812.1"/>
    </source>
</evidence>
<sequence>MEFDVSYYKFHGVDRAALIDALGLRDTGTPDPAGEAPYAIADLPNGWFVIRVDNDSGLLAEYDRKTLVREGRLVTCDVGSVDPVSQAQGYEAGEERWSVVHDGRGGEMLALEIRGEAPPAVPALHKAAFAATRAMMDQGTVQGSSPMLDVPLAVVKSVTGFRHDEPQLVSPEPVFMWLAPKDPK</sequence>
<dbReference type="Proteomes" id="UP000248257">
    <property type="component" value="Unassembled WGS sequence"/>
</dbReference>
<proteinExistence type="predicted"/>
<accession>A0A318PLX0</accession>
<dbReference type="RefSeq" id="WP_061271286.1">
    <property type="nucleotide sequence ID" value="NZ_CBCRXN010000019.1"/>
</dbReference>
<dbReference type="AlphaFoldDB" id="A0A318PLX0"/>
<evidence type="ECO:0000313" key="2">
    <source>
        <dbReference type="Proteomes" id="UP000248257"/>
    </source>
</evidence>
<protein>
    <submittedName>
        <fullName evidence="1">Uncharacterized protein</fullName>
    </submittedName>
</protein>
<dbReference type="EMBL" id="NKUC01000001">
    <property type="protein sequence ID" value="PYD58812.1"/>
    <property type="molecule type" value="Genomic_DNA"/>
</dbReference>
<dbReference type="STRING" id="1220579.GCA_001571345_00021"/>
<dbReference type="OrthoDB" id="7277817at2"/>
<organism evidence="1 2">
    <name type="scientific">Komagataeibacter xylinus</name>
    <name type="common">Gluconacetobacter xylinus</name>
    <dbReference type="NCBI Taxonomy" id="28448"/>
    <lineage>
        <taxon>Bacteria</taxon>
        <taxon>Pseudomonadati</taxon>
        <taxon>Pseudomonadota</taxon>
        <taxon>Alphaproteobacteria</taxon>
        <taxon>Acetobacterales</taxon>
        <taxon>Acetobacteraceae</taxon>
        <taxon>Komagataeibacter</taxon>
    </lineage>
</organism>
<name>A0A318PLX0_KOMXY</name>
<reference evidence="1 2" key="1">
    <citation type="submission" date="2017-07" db="EMBL/GenBank/DDBJ databases">
        <title>A draft genome sequence of Komagataeibacter xylinus LMG 1515.</title>
        <authorList>
            <person name="Skraban J."/>
            <person name="Cleenwerck I."/>
            <person name="Vandamme P."/>
            <person name="Trcek J."/>
        </authorList>
    </citation>
    <scope>NUCLEOTIDE SEQUENCE [LARGE SCALE GENOMIC DNA]</scope>
    <source>
        <strain evidence="1 2">LMG 1515</strain>
    </source>
</reference>
<comment type="caution">
    <text evidence="1">The sequence shown here is derived from an EMBL/GenBank/DDBJ whole genome shotgun (WGS) entry which is preliminary data.</text>
</comment>
<keyword evidence="2" id="KW-1185">Reference proteome</keyword>
<gene>
    <name evidence="1" type="ORF">CFR75_00785</name>
</gene>